<name>A0A554J9X8_9BACT</name>
<protein>
    <recommendedName>
        <fullName evidence="1">YopX protein domain-containing protein</fullName>
    </recommendedName>
</protein>
<accession>A0A554J9X8</accession>
<dbReference type="Gene3D" id="2.30.30.290">
    <property type="entry name" value="YopX-like domains"/>
    <property type="match status" value="1"/>
</dbReference>
<organism evidence="2 3">
    <name type="scientific">Candidatus Berkelbacteria bacterium Gr01-1014_85</name>
    <dbReference type="NCBI Taxonomy" id="2017150"/>
    <lineage>
        <taxon>Bacteria</taxon>
        <taxon>Candidatus Berkelbacteria</taxon>
    </lineage>
</organism>
<dbReference type="EMBL" id="VMFD01000060">
    <property type="protein sequence ID" value="TSC65185.1"/>
    <property type="molecule type" value="Genomic_DNA"/>
</dbReference>
<gene>
    <name evidence="2" type="ORF">CEO22_582</name>
</gene>
<sequence>MYAVIGMHWTDECPSQLHQLILHGDLRVSPDEVVLMHYSCLKDKSGVFIYEGHILKHQSGQGAVTYQDGSFQISGTALTLINDREVIGNIYEQA</sequence>
<dbReference type="Proteomes" id="UP000316253">
    <property type="component" value="Unassembled WGS sequence"/>
</dbReference>
<evidence type="ECO:0000313" key="3">
    <source>
        <dbReference type="Proteomes" id="UP000316253"/>
    </source>
</evidence>
<dbReference type="AlphaFoldDB" id="A0A554J9X8"/>
<dbReference type="InterPro" id="IPR023385">
    <property type="entry name" value="YopX-like_C"/>
</dbReference>
<feature type="domain" description="YopX protein" evidence="1">
    <location>
        <begin position="29"/>
        <end position="93"/>
    </location>
</feature>
<comment type="caution">
    <text evidence="2">The sequence shown here is derived from an EMBL/GenBank/DDBJ whole genome shotgun (WGS) entry which is preliminary data.</text>
</comment>
<evidence type="ECO:0000313" key="2">
    <source>
        <dbReference type="EMBL" id="TSC65185.1"/>
    </source>
</evidence>
<dbReference type="InterPro" id="IPR019096">
    <property type="entry name" value="YopX_protein"/>
</dbReference>
<proteinExistence type="predicted"/>
<dbReference type="SUPFAM" id="SSF159006">
    <property type="entry name" value="YopX-like"/>
    <property type="match status" value="1"/>
</dbReference>
<evidence type="ECO:0000259" key="1">
    <source>
        <dbReference type="Pfam" id="PF09643"/>
    </source>
</evidence>
<dbReference type="Pfam" id="PF09643">
    <property type="entry name" value="YopX"/>
    <property type="match status" value="1"/>
</dbReference>
<reference evidence="2 3" key="1">
    <citation type="submission" date="2017-08" db="EMBL/GenBank/DDBJ databases">
        <title>Mechanisms for carbon and nitrogen cycling indicate functional differentiation within the Candidate Phyla Radiation.</title>
        <authorList>
            <person name="Danczak R.E."/>
            <person name="Johnston M.D."/>
            <person name="Kenah C."/>
            <person name="Slattery M."/>
            <person name="Wrighton K.C."/>
            <person name="Wilkins M.J."/>
        </authorList>
    </citation>
    <scope>NUCLEOTIDE SEQUENCE [LARGE SCALE GENOMIC DNA]</scope>
    <source>
        <strain evidence="2">Gr01-1014_85</strain>
    </source>
</reference>